<accession>A0A1S1A4S7</accession>
<protein>
    <submittedName>
        <fullName evidence="1">Uncharacterized protein</fullName>
    </submittedName>
</protein>
<organism evidence="1 5">
    <name type="scientific">Salmonella typhimurium</name>
    <dbReference type="NCBI Taxonomy" id="90371"/>
    <lineage>
        <taxon>Bacteria</taxon>
        <taxon>Pseudomonadati</taxon>
        <taxon>Pseudomonadota</taxon>
        <taxon>Gammaproteobacteria</taxon>
        <taxon>Enterobacterales</taxon>
        <taxon>Enterobacteriaceae</taxon>
        <taxon>Salmonella</taxon>
    </lineage>
</organism>
<dbReference type="RefSeq" id="WP_001261467.1">
    <property type="nucleotide sequence ID" value="NZ_CP011428.1"/>
</dbReference>
<dbReference type="Proteomes" id="UP000034636">
    <property type="component" value="Chromosome"/>
</dbReference>
<reference evidence="3" key="2">
    <citation type="journal article" date="2018" name="Genome Biol.">
        <title>SKESA: strategic k-mer extension for scrupulous assemblies.</title>
        <authorList>
            <person name="Souvorov A."/>
            <person name="Agarwala R."/>
            <person name="Lipman D.J."/>
        </authorList>
    </citation>
    <scope>NUCLEOTIDE SEQUENCE</scope>
    <source>
        <strain evidence="3">La98</strain>
        <strain evidence="4">Tha3</strain>
    </source>
</reference>
<accession>A0A0F7JC73</accession>
<proteinExistence type="predicted"/>
<sequence>MRTYGRDKDGKWVTVTTDENGFNDSVYLTTLVQNLKLSPQESPFFANHGIPANGSVIQQILPTFYVNRLQQQFSKYFSSLQIALADVDPPVYNISAITNSGSKIVAQVYV</sequence>
<reference evidence="3" key="4">
    <citation type="submission" date="2019-08" db="EMBL/GenBank/DDBJ databases">
        <authorList>
            <consortium name="NCBI Pathogen Detection Project"/>
        </authorList>
    </citation>
    <scope>NUCLEOTIDE SEQUENCE</scope>
    <source>
        <strain evidence="3">La98</strain>
        <strain evidence="4">Tha3</strain>
    </source>
</reference>
<dbReference type="EMBL" id="AAHNKE010000013">
    <property type="protein sequence ID" value="EBY1962023.1"/>
    <property type="molecule type" value="Genomic_DNA"/>
</dbReference>
<evidence type="ECO:0000313" key="1">
    <source>
        <dbReference type="EMBL" id="AKH08283.1"/>
    </source>
</evidence>
<reference evidence="1 5" key="1">
    <citation type="journal article" date="2015" name="Genome Announc.">
        <title>Complete Genome Sequencing of a Multidrug-Resistant and Human-Invasive Salmonella enterica Serovar Typhimurium Strain of the Emerging Sequence Type 213 Genotype.</title>
        <authorList>
            <person name="Calva E."/>
            <person name="Silva C."/>
            <person name="Zaidi M.B."/>
            <person name="Sanchez-Flores A."/>
            <person name="Estrada K."/>
            <person name="Silva G.G."/>
            <person name="Soto-Jimenez L.M."/>
            <person name="Wiesner M."/>
            <person name="Fernandez-Mora M."/>
            <person name="Edwards R.A."/>
            <person name="Vinuesa P."/>
        </authorList>
    </citation>
    <scope>NUCLEOTIDE SEQUENCE [LARGE SCALE GENOMIC DNA]</scope>
    <source>
        <strain evidence="1 5">YU39</strain>
    </source>
</reference>
<evidence type="ECO:0000313" key="4">
    <source>
        <dbReference type="EMBL" id="HAD0340398.1"/>
    </source>
</evidence>
<accession>A0A3T4A9V4</accession>
<name>A0A0F7JC73_SALTM</name>
<evidence type="ECO:0000313" key="5">
    <source>
        <dbReference type="Proteomes" id="UP000034636"/>
    </source>
</evidence>
<dbReference type="EMBL" id="DAANKX010000031">
    <property type="protein sequence ID" value="HAD0308860.1"/>
    <property type="molecule type" value="Genomic_DNA"/>
</dbReference>
<dbReference type="EMBL" id="DAANLE010000014">
    <property type="protein sequence ID" value="HAD0340398.1"/>
    <property type="molecule type" value="Genomic_DNA"/>
</dbReference>
<dbReference type="PATRIC" id="fig|59201.131.peg.2744"/>
<reference evidence="2" key="3">
    <citation type="submission" date="2018-07" db="EMBL/GenBank/DDBJ databases">
        <authorList>
            <person name="Ashton P.M."/>
            <person name="Dallman T."/>
            <person name="Nair S."/>
            <person name="De Pinna E."/>
            <person name="Peters T."/>
            <person name="Grant K."/>
        </authorList>
    </citation>
    <scope>NUCLEOTIDE SEQUENCE</scope>
    <source>
        <strain evidence="2">211746</strain>
    </source>
</reference>
<gene>
    <name evidence="2" type="ORF">DU223_13585</name>
    <name evidence="3" type="ORF">G0M27_20235</name>
    <name evidence="4" type="ORF">G0M28_09650</name>
    <name evidence="1" type="ORF">SE14_02811</name>
</gene>
<dbReference type="EMBL" id="CP011428">
    <property type="protein sequence ID" value="AKH08283.1"/>
    <property type="molecule type" value="Genomic_DNA"/>
</dbReference>
<dbReference type="AlphaFoldDB" id="A0A0F7JC73"/>
<evidence type="ECO:0000313" key="2">
    <source>
        <dbReference type="EMBL" id="EBY1962023.1"/>
    </source>
</evidence>
<evidence type="ECO:0000313" key="3">
    <source>
        <dbReference type="EMBL" id="HAD0308860.1"/>
    </source>
</evidence>